<evidence type="ECO:0000313" key="3">
    <source>
        <dbReference type="Proteomes" id="UP000054466"/>
    </source>
</evidence>
<name>A0A0D2CWN9_9EURO</name>
<gene>
    <name evidence="2" type="ORF">PV07_07696</name>
</gene>
<protein>
    <submittedName>
        <fullName evidence="2">Uncharacterized protein</fullName>
    </submittedName>
</protein>
<keyword evidence="1" id="KW-1133">Transmembrane helix</keyword>
<dbReference type="EMBL" id="KN847043">
    <property type="protein sequence ID" value="KIW28004.1"/>
    <property type="molecule type" value="Genomic_DNA"/>
</dbReference>
<accession>A0A0D2CWN9</accession>
<feature type="transmembrane region" description="Helical" evidence="1">
    <location>
        <begin position="220"/>
        <end position="244"/>
    </location>
</feature>
<keyword evidence="1" id="KW-0472">Membrane</keyword>
<dbReference type="GeneID" id="27346890"/>
<dbReference type="HOGENOM" id="CLU_912266_0_0_1"/>
<organism evidence="2 3">
    <name type="scientific">Cladophialophora immunda</name>
    <dbReference type="NCBI Taxonomy" id="569365"/>
    <lineage>
        <taxon>Eukaryota</taxon>
        <taxon>Fungi</taxon>
        <taxon>Dikarya</taxon>
        <taxon>Ascomycota</taxon>
        <taxon>Pezizomycotina</taxon>
        <taxon>Eurotiomycetes</taxon>
        <taxon>Chaetothyriomycetidae</taxon>
        <taxon>Chaetothyriales</taxon>
        <taxon>Herpotrichiellaceae</taxon>
        <taxon>Cladophialophora</taxon>
    </lineage>
</organism>
<dbReference type="VEuPathDB" id="FungiDB:PV07_07696"/>
<keyword evidence="3" id="KW-1185">Reference proteome</keyword>
<reference evidence="2 3" key="1">
    <citation type="submission" date="2015-01" db="EMBL/GenBank/DDBJ databases">
        <title>The Genome Sequence of Cladophialophora immunda CBS83496.</title>
        <authorList>
            <consortium name="The Broad Institute Genomics Platform"/>
            <person name="Cuomo C."/>
            <person name="de Hoog S."/>
            <person name="Gorbushina A."/>
            <person name="Stielow B."/>
            <person name="Teixiera M."/>
            <person name="Abouelleil A."/>
            <person name="Chapman S.B."/>
            <person name="Priest M."/>
            <person name="Young S.K."/>
            <person name="Wortman J."/>
            <person name="Nusbaum C."/>
            <person name="Birren B."/>
        </authorList>
    </citation>
    <scope>NUCLEOTIDE SEQUENCE [LARGE SCALE GENOMIC DNA]</scope>
    <source>
        <strain evidence="2 3">CBS 83496</strain>
    </source>
</reference>
<dbReference type="OrthoDB" id="10475424at2759"/>
<dbReference type="RefSeq" id="XP_016248220.1">
    <property type="nucleotide sequence ID" value="XM_016394801.1"/>
</dbReference>
<proteinExistence type="predicted"/>
<sequence length="285" mass="32330">MTAKDYEVKLDLSKLGSVSRTIRKESIQEGDKVEVKYSWVRGSKTQSSIVFIAVLPGKWSLYSRHKGTSMFKNTTPGSPFPGIESMNDIRGNRRWVLGVFRGIPLPPKERDFTNNAKYFECPGDLRHIDTSEFEAWQAVGVTTLGDNQIDLLKSQLWHHWSSGYYDQRLWNSQNFVVYLAVLILEESSRQENFQALHDLHWTLWWKQEHKLAYMMTRRHLTAMAGMAIFGIATFGLGAIGSWAYGGYGMVEAALASGARGARLKHLVEQEQFSMLGGLLEGDESE</sequence>
<dbReference type="AlphaFoldDB" id="A0A0D2CWN9"/>
<dbReference type="Proteomes" id="UP000054466">
    <property type="component" value="Unassembled WGS sequence"/>
</dbReference>
<evidence type="ECO:0000313" key="2">
    <source>
        <dbReference type="EMBL" id="KIW28004.1"/>
    </source>
</evidence>
<keyword evidence="1" id="KW-0812">Transmembrane</keyword>
<evidence type="ECO:0000256" key="1">
    <source>
        <dbReference type="SAM" id="Phobius"/>
    </source>
</evidence>